<evidence type="ECO:0000259" key="10">
    <source>
        <dbReference type="PROSITE" id="PS50850"/>
    </source>
</evidence>
<dbReference type="EMBL" id="BAABHO010000005">
    <property type="protein sequence ID" value="GAA4777988.1"/>
    <property type="molecule type" value="Genomic_DNA"/>
</dbReference>
<dbReference type="SUPFAM" id="SSF103473">
    <property type="entry name" value="MFS general substrate transporter"/>
    <property type="match status" value="1"/>
</dbReference>
<dbReference type="Proteomes" id="UP001500928">
    <property type="component" value="Unassembled WGS sequence"/>
</dbReference>
<evidence type="ECO:0000256" key="4">
    <source>
        <dbReference type="ARBA" id="ARBA00022475"/>
    </source>
</evidence>
<feature type="domain" description="Major facilitator superfamily (MFS) profile" evidence="10">
    <location>
        <begin position="14"/>
        <end position="509"/>
    </location>
</feature>
<dbReference type="InterPro" id="IPR020846">
    <property type="entry name" value="MFS_dom"/>
</dbReference>
<feature type="transmembrane region" description="Helical" evidence="9">
    <location>
        <begin position="302"/>
        <end position="324"/>
    </location>
</feature>
<keyword evidence="3" id="KW-0813">Transport</keyword>
<feature type="transmembrane region" description="Helical" evidence="9">
    <location>
        <begin position="269"/>
        <end position="296"/>
    </location>
</feature>
<feature type="transmembrane region" description="Helical" evidence="9">
    <location>
        <begin position="80"/>
        <end position="99"/>
    </location>
</feature>
<keyword evidence="7 9" id="KW-0472">Membrane</keyword>
<evidence type="ECO:0000256" key="8">
    <source>
        <dbReference type="SAM" id="MobiDB-lite"/>
    </source>
</evidence>
<evidence type="ECO:0000313" key="11">
    <source>
        <dbReference type="EMBL" id="GAA4777988.1"/>
    </source>
</evidence>
<dbReference type="PROSITE" id="PS50850">
    <property type="entry name" value="MFS"/>
    <property type="match status" value="1"/>
</dbReference>
<feature type="transmembrane region" description="Helical" evidence="9">
    <location>
        <begin position="12"/>
        <end position="36"/>
    </location>
</feature>
<feature type="transmembrane region" description="Helical" evidence="9">
    <location>
        <begin position="166"/>
        <end position="188"/>
    </location>
</feature>
<evidence type="ECO:0000256" key="5">
    <source>
        <dbReference type="ARBA" id="ARBA00022692"/>
    </source>
</evidence>
<feature type="region of interest" description="Disordered" evidence="8">
    <location>
        <begin position="518"/>
        <end position="564"/>
    </location>
</feature>
<dbReference type="Pfam" id="PF07690">
    <property type="entry name" value="MFS_1"/>
    <property type="match status" value="2"/>
</dbReference>
<comment type="similarity">
    <text evidence="2">Belongs to the major facilitator superfamily. EmrB family.</text>
</comment>
<dbReference type="PANTHER" id="PTHR42718">
    <property type="entry name" value="MAJOR FACILITATOR SUPERFAMILY MULTIDRUG TRANSPORTER MFSC"/>
    <property type="match status" value="1"/>
</dbReference>
<keyword evidence="6 9" id="KW-1133">Transmembrane helix</keyword>
<evidence type="ECO:0000256" key="1">
    <source>
        <dbReference type="ARBA" id="ARBA00004651"/>
    </source>
</evidence>
<dbReference type="PANTHER" id="PTHR42718:SF9">
    <property type="entry name" value="MAJOR FACILITATOR SUPERFAMILY MULTIDRUG TRANSPORTER MFSC"/>
    <property type="match status" value="1"/>
</dbReference>
<dbReference type="InterPro" id="IPR011701">
    <property type="entry name" value="MFS"/>
</dbReference>
<feature type="transmembrane region" description="Helical" evidence="9">
    <location>
        <begin position="232"/>
        <end position="248"/>
    </location>
</feature>
<feature type="transmembrane region" description="Helical" evidence="9">
    <location>
        <begin position="48"/>
        <end position="68"/>
    </location>
</feature>
<dbReference type="NCBIfam" id="TIGR00711">
    <property type="entry name" value="efflux_EmrB"/>
    <property type="match status" value="1"/>
</dbReference>
<dbReference type="InterPro" id="IPR004638">
    <property type="entry name" value="EmrB-like"/>
</dbReference>
<protein>
    <recommendedName>
        <fullName evidence="10">Major facilitator superfamily (MFS) profile domain-containing protein</fullName>
    </recommendedName>
</protein>
<dbReference type="CDD" id="cd17321">
    <property type="entry name" value="MFS_MMR_MDR_like"/>
    <property type="match status" value="1"/>
</dbReference>
<evidence type="ECO:0000256" key="9">
    <source>
        <dbReference type="SAM" id="Phobius"/>
    </source>
</evidence>
<keyword evidence="5 9" id="KW-0812">Transmembrane</keyword>
<accession>A0ABP9AEA3</accession>
<name>A0ABP9AEA3_9PSEU</name>
<keyword evidence="12" id="KW-1185">Reference proteome</keyword>
<reference evidence="12" key="1">
    <citation type="journal article" date="2019" name="Int. J. Syst. Evol. Microbiol.">
        <title>The Global Catalogue of Microorganisms (GCM) 10K type strain sequencing project: providing services to taxonomists for standard genome sequencing and annotation.</title>
        <authorList>
            <consortium name="The Broad Institute Genomics Platform"/>
            <consortium name="The Broad Institute Genome Sequencing Center for Infectious Disease"/>
            <person name="Wu L."/>
            <person name="Ma J."/>
        </authorList>
    </citation>
    <scope>NUCLEOTIDE SEQUENCE [LARGE SCALE GENOMIC DNA]</scope>
    <source>
        <strain evidence="12">JCM 17979</strain>
    </source>
</reference>
<dbReference type="PRINTS" id="PR01036">
    <property type="entry name" value="TCRTETB"/>
</dbReference>
<evidence type="ECO:0000256" key="2">
    <source>
        <dbReference type="ARBA" id="ARBA00008537"/>
    </source>
</evidence>
<dbReference type="InterPro" id="IPR036259">
    <property type="entry name" value="MFS_trans_sf"/>
</dbReference>
<feature type="transmembrane region" description="Helical" evidence="9">
    <location>
        <begin position="336"/>
        <end position="353"/>
    </location>
</feature>
<evidence type="ECO:0000256" key="7">
    <source>
        <dbReference type="ARBA" id="ARBA00023136"/>
    </source>
</evidence>
<sequence length="564" mass="58064">MTTSATSRAGSRTVLAAMTLANAMILVDQTAVPLALPDIAQDFGVSSLLVQWVLTASLLPLAGLLVLGGRLGDLFGRRRVFLLGAVVFAGASAVGGAAPSFPVLLAARVLQGAGGALMLPATVAILSAAFDPRDRGRALGTMGGIAATAGALGPTVGGLLTSALSWRAVLLINLPLLVVTVWATLRAVPPDGPRRQGVHVDLPGAALLGLVLVGLVFGLAQTTTDGWTAPDVVVSLVVAVVAAVLFVRRERRIDDPLLDLRLLGRSRDYRGATIAQGLAGMAEMGLGLILPLALVLNLQMDPALAGLALLSTTVPMVVVAPLVGRWYDGAGGRPPLVVGFALLAVSGVLLALGMPTNDFWWLLPGLVIYGVGLAIVLTVNDPVSLDTVPEHDHGQASGVSATAEQGGGAVGIALLYALLHLTYLTSLFDGVAERGLPPLTPERGAELRDALAQAQQTGLQARTFDPGVAEYLEVARHASDQGYVAAFLAVTVLSVIGVVTSAWLVRRPPAPDTAIADAEVPESAWGAEPDQPGADLLGTPEDRPDRHLVRPARLPAAKDRKTSG</sequence>
<comment type="subcellular location">
    <subcellularLocation>
        <location evidence="1">Cell membrane</location>
        <topology evidence="1">Multi-pass membrane protein</topology>
    </subcellularLocation>
</comment>
<evidence type="ECO:0000256" key="6">
    <source>
        <dbReference type="ARBA" id="ARBA00022989"/>
    </source>
</evidence>
<feature type="transmembrane region" description="Helical" evidence="9">
    <location>
        <begin position="200"/>
        <end position="220"/>
    </location>
</feature>
<feature type="transmembrane region" description="Helical" evidence="9">
    <location>
        <begin position="138"/>
        <end position="160"/>
    </location>
</feature>
<comment type="caution">
    <text evidence="11">The sequence shown here is derived from an EMBL/GenBank/DDBJ whole genome shotgun (WGS) entry which is preliminary data.</text>
</comment>
<gene>
    <name evidence="11" type="ORF">GCM10023200_08610</name>
</gene>
<dbReference type="Gene3D" id="1.20.1250.20">
    <property type="entry name" value="MFS general substrate transporter like domains"/>
    <property type="match status" value="1"/>
</dbReference>
<evidence type="ECO:0000256" key="3">
    <source>
        <dbReference type="ARBA" id="ARBA00022448"/>
    </source>
</evidence>
<keyword evidence="4" id="KW-1003">Cell membrane</keyword>
<dbReference type="RefSeq" id="WP_345411193.1">
    <property type="nucleotide sequence ID" value="NZ_BAABHO010000005.1"/>
</dbReference>
<organism evidence="11 12">
    <name type="scientific">Actinomycetospora chlora</name>
    <dbReference type="NCBI Taxonomy" id="663608"/>
    <lineage>
        <taxon>Bacteria</taxon>
        <taxon>Bacillati</taxon>
        <taxon>Actinomycetota</taxon>
        <taxon>Actinomycetes</taxon>
        <taxon>Pseudonocardiales</taxon>
        <taxon>Pseudonocardiaceae</taxon>
        <taxon>Actinomycetospora</taxon>
    </lineage>
</organism>
<feature type="transmembrane region" description="Helical" evidence="9">
    <location>
        <begin position="105"/>
        <end position="126"/>
    </location>
</feature>
<evidence type="ECO:0000313" key="12">
    <source>
        <dbReference type="Proteomes" id="UP001500928"/>
    </source>
</evidence>
<dbReference type="Gene3D" id="1.20.1720.10">
    <property type="entry name" value="Multidrug resistance protein D"/>
    <property type="match status" value="1"/>
</dbReference>
<feature type="transmembrane region" description="Helical" evidence="9">
    <location>
        <begin position="359"/>
        <end position="379"/>
    </location>
</feature>
<proteinExistence type="inferred from homology"/>
<feature type="transmembrane region" description="Helical" evidence="9">
    <location>
        <begin position="483"/>
        <end position="505"/>
    </location>
</feature>